<dbReference type="EMBL" id="JARVKM010000031">
    <property type="protein sequence ID" value="KAK9775923.1"/>
    <property type="molecule type" value="Genomic_DNA"/>
</dbReference>
<evidence type="ECO:0000313" key="1">
    <source>
        <dbReference type="EMBL" id="KAK9775923.1"/>
    </source>
</evidence>
<proteinExistence type="predicted"/>
<comment type="caution">
    <text evidence="1">The sequence shown here is derived from an EMBL/GenBank/DDBJ whole genome shotgun (WGS) entry which is preliminary data.</text>
</comment>
<name>A0ABR2XQ37_9PEZI</name>
<reference evidence="1 2" key="1">
    <citation type="submission" date="2024-02" db="EMBL/GenBank/DDBJ databases">
        <title>First draft genome assembly of two strains of Seiridium cardinale.</title>
        <authorList>
            <person name="Emiliani G."/>
            <person name="Scali E."/>
        </authorList>
    </citation>
    <scope>NUCLEOTIDE SEQUENCE [LARGE SCALE GENOMIC DNA]</scope>
    <source>
        <strain evidence="1 2">BM-138-000479</strain>
    </source>
</reference>
<sequence>MSYIDVSTLKFLNIKGVSKPKHGLSPSFQARIASFTMLQISDYEEDAAAAGQLIRWPKRLEIFTFGSFYNHLFYMDLAMFRAWLLIHKDSPREIDIGYLSTSGTGILLDVSDFPNLRTLTLSRYSFLRDLHFSAADSYLLAPKLESFTCSFSIYDQHDESWTDFGEPEERWMMQFAKAAVSKSLLRKRIEVIFQPGYWCTREEDGYP</sequence>
<accession>A0ABR2XQ37</accession>
<evidence type="ECO:0000313" key="2">
    <source>
        <dbReference type="Proteomes" id="UP001465668"/>
    </source>
</evidence>
<protein>
    <submittedName>
        <fullName evidence="1">F-box domain protein</fullName>
    </submittedName>
</protein>
<keyword evidence="2" id="KW-1185">Reference proteome</keyword>
<dbReference type="Proteomes" id="UP001465668">
    <property type="component" value="Unassembled WGS sequence"/>
</dbReference>
<gene>
    <name evidence="1" type="ORF">SCAR479_07448</name>
</gene>
<organism evidence="1 2">
    <name type="scientific">Seiridium cardinale</name>
    <dbReference type="NCBI Taxonomy" id="138064"/>
    <lineage>
        <taxon>Eukaryota</taxon>
        <taxon>Fungi</taxon>
        <taxon>Dikarya</taxon>
        <taxon>Ascomycota</taxon>
        <taxon>Pezizomycotina</taxon>
        <taxon>Sordariomycetes</taxon>
        <taxon>Xylariomycetidae</taxon>
        <taxon>Amphisphaeriales</taxon>
        <taxon>Sporocadaceae</taxon>
        <taxon>Seiridium</taxon>
    </lineage>
</organism>